<comment type="similarity">
    <text evidence="1">Belongs to the D-isomer specific 2-hydroxyacid dehydrogenase family.</text>
</comment>
<evidence type="ECO:0000313" key="5">
    <source>
        <dbReference type="EMBL" id="MFC4296873.1"/>
    </source>
</evidence>
<accession>A0ABV8RUM8</accession>
<dbReference type="SUPFAM" id="SSF52283">
    <property type="entry name" value="Formate/glycerate dehydrogenase catalytic domain-like"/>
    <property type="match status" value="1"/>
</dbReference>
<keyword evidence="3" id="KW-0520">NAD</keyword>
<organism evidence="5 6">
    <name type="scientific">Castellaniella hirudinis</name>
    <dbReference type="NCBI Taxonomy" id="1144617"/>
    <lineage>
        <taxon>Bacteria</taxon>
        <taxon>Pseudomonadati</taxon>
        <taxon>Pseudomonadota</taxon>
        <taxon>Betaproteobacteria</taxon>
        <taxon>Burkholderiales</taxon>
        <taxon>Alcaligenaceae</taxon>
        <taxon>Castellaniella</taxon>
    </lineage>
</organism>
<evidence type="ECO:0000256" key="2">
    <source>
        <dbReference type="ARBA" id="ARBA00023002"/>
    </source>
</evidence>
<dbReference type="PANTHER" id="PTHR43761">
    <property type="entry name" value="D-ISOMER SPECIFIC 2-HYDROXYACID DEHYDROGENASE FAMILY PROTEIN (AFU_ORTHOLOGUE AFUA_1G13630)"/>
    <property type="match status" value="1"/>
</dbReference>
<name>A0ABV8RUM8_9BURK</name>
<dbReference type="Gene3D" id="3.40.50.720">
    <property type="entry name" value="NAD(P)-binding Rossmann-like Domain"/>
    <property type="match status" value="2"/>
</dbReference>
<dbReference type="EMBL" id="JBHSDY010000002">
    <property type="protein sequence ID" value="MFC4296873.1"/>
    <property type="molecule type" value="Genomic_DNA"/>
</dbReference>
<dbReference type="InterPro" id="IPR050418">
    <property type="entry name" value="D-iso_2-hydroxyacid_DH_PdxB"/>
</dbReference>
<protein>
    <submittedName>
        <fullName evidence="5">NAD(P)-dependent oxidoreductase</fullName>
    </submittedName>
</protein>
<evidence type="ECO:0000259" key="4">
    <source>
        <dbReference type="Pfam" id="PF02826"/>
    </source>
</evidence>
<dbReference type="SUPFAM" id="SSF51735">
    <property type="entry name" value="NAD(P)-binding Rossmann-fold domains"/>
    <property type="match status" value="1"/>
</dbReference>
<reference evidence="6" key="1">
    <citation type="journal article" date="2019" name="Int. J. Syst. Evol. Microbiol.">
        <title>The Global Catalogue of Microorganisms (GCM) 10K type strain sequencing project: providing services to taxonomists for standard genome sequencing and annotation.</title>
        <authorList>
            <consortium name="The Broad Institute Genomics Platform"/>
            <consortium name="The Broad Institute Genome Sequencing Center for Infectious Disease"/>
            <person name="Wu L."/>
            <person name="Ma J."/>
        </authorList>
    </citation>
    <scope>NUCLEOTIDE SEQUENCE [LARGE SCALE GENOMIC DNA]</scope>
    <source>
        <strain evidence="6">CGMCC 1.19029</strain>
    </source>
</reference>
<gene>
    <name evidence="5" type="ORF">ACFO0J_02305</name>
</gene>
<evidence type="ECO:0000256" key="3">
    <source>
        <dbReference type="ARBA" id="ARBA00023027"/>
    </source>
</evidence>
<dbReference type="PANTHER" id="PTHR43761:SF1">
    <property type="entry name" value="D-ISOMER SPECIFIC 2-HYDROXYACID DEHYDROGENASE CATALYTIC DOMAIN-CONTAINING PROTEIN-RELATED"/>
    <property type="match status" value="1"/>
</dbReference>
<evidence type="ECO:0000313" key="6">
    <source>
        <dbReference type="Proteomes" id="UP001595756"/>
    </source>
</evidence>
<proteinExistence type="inferred from homology"/>
<feature type="domain" description="D-isomer specific 2-hydroxyacid dehydrogenase NAD-binding" evidence="4">
    <location>
        <begin position="149"/>
        <end position="309"/>
    </location>
</feature>
<keyword evidence="6" id="KW-1185">Reference proteome</keyword>
<dbReference type="RefSeq" id="WP_376811444.1">
    <property type="nucleotide sequence ID" value="NZ_JBHSDY010000002.1"/>
</dbReference>
<dbReference type="Proteomes" id="UP001595756">
    <property type="component" value="Unassembled WGS sequence"/>
</dbReference>
<dbReference type="Pfam" id="PF02826">
    <property type="entry name" value="2-Hacid_dh_C"/>
    <property type="match status" value="1"/>
</dbReference>
<keyword evidence="2" id="KW-0560">Oxidoreductase</keyword>
<dbReference type="InterPro" id="IPR006140">
    <property type="entry name" value="D-isomer_DH_NAD-bd"/>
</dbReference>
<dbReference type="InterPro" id="IPR036291">
    <property type="entry name" value="NAD(P)-bd_dom_sf"/>
</dbReference>
<sequence>MTPLKVLFATAREAVHQRTALDAAPAGVDVEICFRPTQDELIERLPHADVLVTERLGAVNAQAIAAARRLKLIQRLGRMTQDIDLQAARAAGIPVCNWPLRSCAMVAEHVLMQILSLAKRFRDCESILTHPQADAQEPRKCDGNYFAINWTRRQGIRRIADCTIGIIGFGDVGCELAVLLRPFGCRILYNKRTPLPPEVEAQYGLVYADARAIRAESDFLCALLPHIAGDEPPIGRDFLAGMKDGACLVSAGSSSSLDEAAVAQAFRSGKLSGLATDGWAWEPTRPDNPLLRLAAEDPGANLAFTPHTAGGSLTPDDIRLNRQREWSNVRNLLADAPLLNRVA</sequence>
<comment type="caution">
    <text evidence="5">The sequence shown here is derived from an EMBL/GenBank/DDBJ whole genome shotgun (WGS) entry which is preliminary data.</text>
</comment>
<evidence type="ECO:0000256" key="1">
    <source>
        <dbReference type="ARBA" id="ARBA00005854"/>
    </source>
</evidence>